<dbReference type="EMBL" id="CAJNOI010000045">
    <property type="protein sequence ID" value="CAF0930468.1"/>
    <property type="molecule type" value="Genomic_DNA"/>
</dbReference>
<keyword evidence="4 5" id="KW-1015">Disulfide bond</keyword>
<keyword evidence="10" id="KW-1185">Reference proteome</keyword>
<dbReference type="PANTHER" id="PTHR45785:SF2">
    <property type="entry name" value="COMPLEMENT FACTOR H-RELATED"/>
    <property type="match status" value="1"/>
</dbReference>
<feature type="domain" description="Sushi" evidence="7">
    <location>
        <begin position="369"/>
        <end position="442"/>
    </location>
</feature>
<dbReference type="Pfam" id="PF00084">
    <property type="entry name" value="Sushi"/>
    <property type="match status" value="5"/>
</dbReference>
<feature type="domain" description="Sushi" evidence="7">
    <location>
        <begin position="455"/>
        <end position="522"/>
    </location>
</feature>
<dbReference type="InterPro" id="IPR035976">
    <property type="entry name" value="Sushi/SCR/CCP_sf"/>
</dbReference>
<dbReference type="EMBL" id="CAJNOM010000692">
    <property type="protein sequence ID" value="CAF1543129.1"/>
    <property type="molecule type" value="Genomic_DNA"/>
</dbReference>
<keyword evidence="2 5" id="KW-0768">Sushi</keyword>
<dbReference type="InterPro" id="IPR000436">
    <property type="entry name" value="Sushi_SCR_CCP_dom"/>
</dbReference>
<evidence type="ECO:0000256" key="5">
    <source>
        <dbReference type="PROSITE-ProRule" id="PRU00302"/>
    </source>
</evidence>
<feature type="disulfide bond" evidence="5">
    <location>
        <begin position="563"/>
        <end position="590"/>
    </location>
</feature>
<feature type="disulfide bond" evidence="5">
    <location>
        <begin position="226"/>
        <end position="253"/>
    </location>
</feature>
<organism evidence="8 11">
    <name type="scientific">Adineta steineri</name>
    <dbReference type="NCBI Taxonomy" id="433720"/>
    <lineage>
        <taxon>Eukaryota</taxon>
        <taxon>Metazoa</taxon>
        <taxon>Spiralia</taxon>
        <taxon>Gnathifera</taxon>
        <taxon>Rotifera</taxon>
        <taxon>Eurotatoria</taxon>
        <taxon>Bdelloidea</taxon>
        <taxon>Adinetida</taxon>
        <taxon>Adinetidae</taxon>
        <taxon>Adineta</taxon>
    </lineage>
</organism>
<comment type="subcellular location">
    <subcellularLocation>
        <location evidence="1">Virion</location>
    </subcellularLocation>
</comment>
<dbReference type="PANTHER" id="PTHR45785">
    <property type="entry name" value="COMPLEMENT FACTOR H-RELATED"/>
    <property type="match status" value="1"/>
</dbReference>
<dbReference type="AlphaFoldDB" id="A0A814BRM1"/>
<dbReference type="InterPro" id="IPR051503">
    <property type="entry name" value="ComplSys_Reg/VirEntry_Med"/>
</dbReference>
<evidence type="ECO:0000256" key="4">
    <source>
        <dbReference type="ARBA" id="ARBA00023157"/>
    </source>
</evidence>
<evidence type="ECO:0000256" key="3">
    <source>
        <dbReference type="ARBA" id="ARBA00022729"/>
    </source>
</evidence>
<dbReference type="PROSITE" id="PS50923">
    <property type="entry name" value="SUSHI"/>
    <property type="match status" value="7"/>
</dbReference>
<dbReference type="OrthoDB" id="10051774at2759"/>
<gene>
    <name evidence="8" type="ORF">BJG266_LOCUS12061</name>
    <name evidence="9" type="ORF">QVE165_LOCUS46482</name>
</gene>
<keyword evidence="3 6" id="KW-0732">Signal</keyword>
<proteinExistence type="predicted"/>
<feature type="signal peptide" evidence="6">
    <location>
        <begin position="1"/>
        <end position="19"/>
    </location>
</feature>
<evidence type="ECO:0000313" key="11">
    <source>
        <dbReference type="Proteomes" id="UP000663877"/>
    </source>
</evidence>
<dbReference type="Gene3D" id="2.10.70.10">
    <property type="entry name" value="Complement Module, domain 1"/>
    <property type="match status" value="6"/>
</dbReference>
<evidence type="ECO:0000313" key="9">
    <source>
        <dbReference type="EMBL" id="CAF1543129.1"/>
    </source>
</evidence>
<feature type="domain" description="Sushi" evidence="7">
    <location>
        <begin position="257"/>
        <end position="330"/>
    </location>
</feature>
<feature type="domain" description="Sushi" evidence="7">
    <location>
        <begin position="93"/>
        <end position="167"/>
    </location>
</feature>
<evidence type="ECO:0000256" key="1">
    <source>
        <dbReference type="ARBA" id="ARBA00004328"/>
    </source>
</evidence>
<feature type="chain" id="PRO_5036409867" description="Sushi domain-containing protein" evidence="6">
    <location>
        <begin position="20"/>
        <end position="591"/>
    </location>
</feature>
<accession>A0A814BRM1</accession>
<evidence type="ECO:0000256" key="6">
    <source>
        <dbReference type="SAM" id="SignalP"/>
    </source>
</evidence>
<comment type="caution">
    <text evidence="8">The sequence shown here is derived from an EMBL/GenBank/DDBJ whole genome shotgun (WGS) entry which is preliminary data.</text>
</comment>
<evidence type="ECO:0000259" key="7">
    <source>
        <dbReference type="PROSITE" id="PS50923"/>
    </source>
</evidence>
<evidence type="ECO:0000256" key="2">
    <source>
        <dbReference type="ARBA" id="ARBA00022659"/>
    </source>
</evidence>
<feature type="domain" description="Sushi" evidence="7">
    <location>
        <begin position="31"/>
        <end position="91"/>
    </location>
</feature>
<dbReference type="SUPFAM" id="SSF57535">
    <property type="entry name" value="Complement control module/SCR domain"/>
    <property type="match status" value="7"/>
</dbReference>
<feature type="domain" description="Sushi" evidence="7">
    <location>
        <begin position="524"/>
        <end position="591"/>
    </location>
</feature>
<evidence type="ECO:0000313" key="8">
    <source>
        <dbReference type="EMBL" id="CAF0930468.1"/>
    </source>
</evidence>
<reference evidence="8" key="1">
    <citation type="submission" date="2021-02" db="EMBL/GenBank/DDBJ databases">
        <authorList>
            <person name="Nowell W R."/>
        </authorList>
    </citation>
    <scope>NUCLEOTIDE SEQUENCE</scope>
</reference>
<protein>
    <recommendedName>
        <fullName evidence="7">Sushi domain-containing protein</fullName>
    </recommendedName>
</protein>
<name>A0A814BRM1_9BILA</name>
<dbReference type="SMART" id="SM00032">
    <property type="entry name" value="CCP"/>
    <property type="match status" value="6"/>
</dbReference>
<evidence type="ECO:0000313" key="10">
    <source>
        <dbReference type="Proteomes" id="UP000663832"/>
    </source>
</evidence>
<sequence length="591" mass="63797">MYLSYACLFLLGLFPICYGQCVFNEALLRIANCYLSNAGNINITATISGKIIPNGYLEYVCAPGYTSNPTIGTRLTCFNNGSWSPLPVCQPINPCPSAPLFTFLQNQSASLTLNSSYNLPRNETDNNYVVSGAFVPTTCRTGYVNIAGPLNITCLNGTWTQFPNCILNISNVSMTSTMTTTTMKVSIDAPCPIDVTTFSIENGFLVHSSTLILPFFTYQGRITFGCKSGYMIDPAISALYECNNGVWSTKPRCLKIDNCSISNLTALLSSTPQLQTTGLTKLIQIPDNPTLVRDGSYVVFSCMSGYGAVSGSLSVTCINSSWTQFPTCVPLIQGVISPYEYDYYIYPFSCSLFGWRNRNECLNITKFIYNCSIPSLTKLLSSTPGLQVTDQIQLKHIREESTLVHNGSYVIFSCMSGYTNAGGNLNVMCMNGSWTQAPECIPISQVTKASSTGKSACPYLASMINITNGHASNLSGLTLSVENNAASGSFIDYQCVSPFTLKGNSRMICENGVWSAVPVCTVNPGCSVSELQSVLVKMRVISKSLSVSDNGDILVGGWIQLQCALGLTLLSGSLNVTCKAAGTWTQFPICS</sequence>
<dbReference type="Proteomes" id="UP000663832">
    <property type="component" value="Unassembled WGS sequence"/>
</dbReference>
<feature type="domain" description="Sushi" evidence="7">
    <location>
        <begin position="189"/>
        <end position="255"/>
    </location>
</feature>
<comment type="caution">
    <text evidence="5">Lacks conserved residue(s) required for the propagation of feature annotation.</text>
</comment>
<dbReference type="Proteomes" id="UP000663877">
    <property type="component" value="Unassembled WGS sequence"/>
</dbReference>